<organism evidence="1 2">
    <name type="scientific">Streptomyces bambusae</name>
    <dbReference type="NCBI Taxonomy" id="1550616"/>
    <lineage>
        <taxon>Bacteria</taxon>
        <taxon>Bacillati</taxon>
        <taxon>Actinomycetota</taxon>
        <taxon>Actinomycetes</taxon>
        <taxon>Kitasatosporales</taxon>
        <taxon>Streptomycetaceae</taxon>
        <taxon>Streptomyces</taxon>
    </lineage>
</organism>
<dbReference type="Gene3D" id="3.40.630.30">
    <property type="match status" value="1"/>
</dbReference>
<reference evidence="1 2" key="1">
    <citation type="submission" date="2019-12" db="EMBL/GenBank/DDBJ databases">
        <title>Genome sequence of Streptomyces bambusae.</title>
        <authorList>
            <person name="Bansal K."/>
            <person name="Choksket S."/>
            <person name="Korpole S."/>
            <person name="Patil P.B."/>
        </authorList>
    </citation>
    <scope>NUCLEOTIDE SEQUENCE [LARGE SCALE GENOMIC DNA]</scope>
    <source>
        <strain evidence="1 2">SK60</strain>
    </source>
</reference>
<dbReference type="RefSeq" id="WP_219665744.1">
    <property type="nucleotide sequence ID" value="NZ_WTFF01000034.1"/>
</dbReference>
<sequence length="564" mass="59992">MINLTGPVGSGKSAILAELATGVPVVDDIRSEDDLARLALPAGGPVVVASRRPLPSYRAWRPGVEVIPVEAGPWPDEEIGLLVDRLGITHPHLRDGVLRLAGGNVLLASALCRALHAAPGGVPGALDAAADAAAREVCERLGDEAAGIERALLLVAAVGQCDAELLTQLGEDGPVFGRLRACSVVVPGALGLAVAEPFRTVFDQALRWRTPVAYRSARTLAAAHHTRLIPAEHSGAARGDRMAGSLFASLDGPVRRLFSPVTTPVHVRPARADDASDVGRLVRVWAERGGMDVRRSERLLGSVLHAVPEGVYVVCDREDRPVGLSSTAPIRDATVAVLEPLLQQHADAASGGGLFIGLAVYEERQEAARSALFRHLLSSAVGRGRLVTSTPSPEYQALYEHVGVRAHGQLRHDVYGGGSACRVYSQDFAGEGGVPPWLERLRPPAPAPVLPDDAAWLSRRIREALDGLHRPQLLACSPLLPVAGDPAALRELLESGVQHLLKSTVTTEAEAGRILSQYYVERCGGHEFIALRLHLSRATYFRRLNQGLALLATVVLSRCRPVTS</sequence>
<dbReference type="InterPro" id="IPR016181">
    <property type="entry name" value="Acyl_CoA_acyltransferase"/>
</dbReference>
<accession>A0ABS6Z518</accession>
<dbReference type="Proteomes" id="UP000812013">
    <property type="component" value="Unassembled WGS sequence"/>
</dbReference>
<comment type="caution">
    <text evidence="1">The sequence shown here is derived from an EMBL/GenBank/DDBJ whole genome shotgun (WGS) entry which is preliminary data.</text>
</comment>
<name>A0ABS6Z518_9ACTN</name>
<protein>
    <submittedName>
        <fullName evidence="1">Uncharacterized protein</fullName>
    </submittedName>
</protein>
<dbReference type="EMBL" id="WTFF01000034">
    <property type="protein sequence ID" value="MBW5481805.1"/>
    <property type="molecule type" value="Genomic_DNA"/>
</dbReference>
<proteinExistence type="predicted"/>
<gene>
    <name evidence="1" type="ORF">GPJ59_07880</name>
</gene>
<keyword evidence="2" id="KW-1185">Reference proteome</keyword>
<evidence type="ECO:0000313" key="2">
    <source>
        <dbReference type="Proteomes" id="UP000812013"/>
    </source>
</evidence>
<dbReference type="SUPFAM" id="SSF55729">
    <property type="entry name" value="Acyl-CoA N-acyltransferases (Nat)"/>
    <property type="match status" value="1"/>
</dbReference>
<evidence type="ECO:0000313" key="1">
    <source>
        <dbReference type="EMBL" id="MBW5481805.1"/>
    </source>
</evidence>